<keyword evidence="3" id="KW-1185">Reference proteome</keyword>
<dbReference type="AlphaFoldDB" id="A0A7I8K5D7"/>
<evidence type="ECO:0000313" key="1">
    <source>
        <dbReference type="EMBL" id="CAA2628294.1"/>
    </source>
</evidence>
<proteinExistence type="predicted"/>
<evidence type="ECO:0000313" key="3">
    <source>
        <dbReference type="Proteomes" id="UP000663760"/>
    </source>
</evidence>
<sequence>MMSHTLYVYSLFLDFSHCSLFFFEISDFSSQVL</sequence>
<dbReference type="EMBL" id="LR743597">
    <property type="protein sequence ID" value="CAA2628294.1"/>
    <property type="molecule type" value="Genomic_DNA"/>
</dbReference>
<reference evidence="2" key="1">
    <citation type="submission" date="2020-02" db="EMBL/GenBank/DDBJ databases">
        <authorList>
            <person name="Scholz U."/>
            <person name="Mascher M."/>
            <person name="Fiebig A."/>
        </authorList>
    </citation>
    <scope>NUCLEOTIDE SEQUENCE</scope>
</reference>
<dbReference type="Proteomes" id="UP000663760">
    <property type="component" value="Chromosome 2"/>
</dbReference>
<dbReference type="EMBL" id="LR746265">
    <property type="protein sequence ID" value="CAA7392253.1"/>
    <property type="molecule type" value="Genomic_DNA"/>
</dbReference>
<protein>
    <submittedName>
        <fullName evidence="2">Uncharacterized protein</fullName>
    </submittedName>
</protein>
<evidence type="ECO:0000313" key="2">
    <source>
        <dbReference type="EMBL" id="CAA7392253.1"/>
    </source>
</evidence>
<organism evidence="2 3">
    <name type="scientific">Spirodela intermedia</name>
    <name type="common">Intermediate duckweed</name>
    <dbReference type="NCBI Taxonomy" id="51605"/>
    <lineage>
        <taxon>Eukaryota</taxon>
        <taxon>Viridiplantae</taxon>
        <taxon>Streptophyta</taxon>
        <taxon>Embryophyta</taxon>
        <taxon>Tracheophyta</taxon>
        <taxon>Spermatophyta</taxon>
        <taxon>Magnoliopsida</taxon>
        <taxon>Liliopsida</taxon>
        <taxon>Araceae</taxon>
        <taxon>Lemnoideae</taxon>
        <taxon>Spirodela</taxon>
    </lineage>
</organism>
<name>A0A7I8K5D7_SPIIN</name>
<accession>A0A7I8K5D7</accession>
<gene>
    <name evidence="1" type="ORF">SI7747_10013941</name>
    <name evidence="2" type="ORF">SI8410_02003402</name>
</gene>